<keyword evidence="3" id="KW-1185">Reference proteome</keyword>
<reference evidence="2 3" key="1">
    <citation type="submission" date="2024-03" db="EMBL/GenBank/DDBJ databases">
        <title>YIM 134122 draft genome.</title>
        <authorList>
            <person name="Zuo S."/>
            <person name="Xiong L."/>
        </authorList>
    </citation>
    <scope>NUCLEOTIDE SEQUENCE [LARGE SCALE GENOMIC DNA]</scope>
    <source>
        <strain evidence="2 3">YIM 134122</strain>
    </source>
</reference>
<protein>
    <recommendedName>
        <fullName evidence="4">Prepilin-type N-terminal cleavage/methylation domain-containing protein</fullName>
    </recommendedName>
</protein>
<evidence type="ECO:0000256" key="1">
    <source>
        <dbReference type="SAM" id="Phobius"/>
    </source>
</evidence>
<dbReference type="RefSeq" id="WP_342116031.1">
    <property type="nucleotide sequence ID" value="NZ_JBCAUN010000003.1"/>
</dbReference>
<keyword evidence="1" id="KW-0812">Transmembrane</keyword>
<evidence type="ECO:0008006" key="4">
    <source>
        <dbReference type="Google" id="ProtNLM"/>
    </source>
</evidence>
<proteinExistence type="predicted"/>
<comment type="caution">
    <text evidence="2">The sequence shown here is derived from an EMBL/GenBank/DDBJ whole genome shotgun (WGS) entry which is preliminary data.</text>
</comment>
<evidence type="ECO:0000313" key="2">
    <source>
        <dbReference type="EMBL" id="MEN1948085.1"/>
    </source>
</evidence>
<dbReference type="Proteomes" id="UP001425155">
    <property type="component" value="Unassembled WGS sequence"/>
</dbReference>
<keyword evidence="1" id="KW-0472">Membrane</keyword>
<feature type="transmembrane region" description="Helical" evidence="1">
    <location>
        <begin position="20"/>
        <end position="42"/>
    </location>
</feature>
<dbReference type="EMBL" id="JBCLVG010000003">
    <property type="protein sequence ID" value="MEN1948085.1"/>
    <property type="molecule type" value="Genomic_DNA"/>
</dbReference>
<keyword evidence="1" id="KW-1133">Transmembrane helix</keyword>
<evidence type="ECO:0000313" key="3">
    <source>
        <dbReference type="Proteomes" id="UP001425155"/>
    </source>
</evidence>
<accession>A0ABU9W8U8</accession>
<sequence>MIRVRRRLAGQVSGDKGLGVAELVVAISLLAVLMTLVVSLVVNVSRTFTREASATDSANVAALGMREVTRVIRAGTEIPVQTSVVNDPVFILAKPTEVTMYAYLDTSAASPKPIMVNFSVNATTGDLQETRWDATPVGTRFWSFATTSTWQKLVARKIIAPTGTEQTLFSYYKSDGTEMNLAAGASLTAAQLRDVAAVQVSLKVQADVTGRAAPVLLQNTVGIPNLGVSRVAS</sequence>
<gene>
    <name evidence="2" type="ORF">WJX64_16130</name>
</gene>
<organism evidence="2 3">
    <name type="scientific">Leifsonia stereocauli</name>
    <dbReference type="NCBI Taxonomy" id="3134136"/>
    <lineage>
        <taxon>Bacteria</taxon>
        <taxon>Bacillati</taxon>
        <taxon>Actinomycetota</taxon>
        <taxon>Actinomycetes</taxon>
        <taxon>Micrococcales</taxon>
        <taxon>Microbacteriaceae</taxon>
        <taxon>Leifsonia</taxon>
    </lineage>
</organism>
<name>A0ABU9W8U8_9MICO</name>